<name>A0A8T6PZQ6_ECOLX</name>
<reference evidence="1 2" key="1">
    <citation type="submission" date="2020-02" db="EMBL/GenBank/DDBJ databases">
        <authorList>
            <person name="Subbiah M."/>
            <person name="Call D."/>
        </authorList>
    </citation>
    <scope>NUCLEOTIDE SEQUENCE [LARGE SCALE GENOMIC DNA]</scope>
    <source>
        <strain evidence="1 2">8375wC2</strain>
    </source>
</reference>
<gene>
    <name evidence="1" type="ORF">G3V95_25065</name>
</gene>
<sequence length="104" mass="11345">FSGLISVLVVVFRASGGDAVKRSQSRSDAIFIKDTGGDASGYFISLVARLAAFLSVSEHDYPQCWFTLHLVLAKPCYRCVSESGFWGYVSGEVMNAYPVHGWGM</sequence>
<evidence type="ECO:0000313" key="2">
    <source>
        <dbReference type="Proteomes" id="UP000469708"/>
    </source>
</evidence>
<comment type="caution">
    <text evidence="1">The sequence shown here is derived from an EMBL/GenBank/DDBJ whole genome shotgun (WGS) entry which is preliminary data.</text>
</comment>
<evidence type="ECO:0000313" key="1">
    <source>
        <dbReference type="EMBL" id="NEM88682.1"/>
    </source>
</evidence>
<organism evidence="1 2">
    <name type="scientific">Escherichia coli</name>
    <dbReference type="NCBI Taxonomy" id="562"/>
    <lineage>
        <taxon>Bacteria</taxon>
        <taxon>Pseudomonadati</taxon>
        <taxon>Pseudomonadota</taxon>
        <taxon>Gammaproteobacteria</taxon>
        <taxon>Enterobacterales</taxon>
        <taxon>Enterobacteriaceae</taxon>
        <taxon>Escherichia</taxon>
    </lineage>
</organism>
<protein>
    <submittedName>
        <fullName evidence="1">Uncharacterized protein</fullName>
    </submittedName>
</protein>
<feature type="non-terminal residue" evidence="1">
    <location>
        <position position="1"/>
    </location>
</feature>
<dbReference type="Proteomes" id="UP000469708">
    <property type="component" value="Unassembled WGS sequence"/>
</dbReference>
<dbReference type="AlphaFoldDB" id="A0A8T6PZQ6"/>
<dbReference type="EMBL" id="JAAGYI010000127">
    <property type="protein sequence ID" value="NEM88682.1"/>
    <property type="molecule type" value="Genomic_DNA"/>
</dbReference>
<accession>A0A8T6PZQ6</accession>
<proteinExistence type="predicted"/>